<reference evidence="1" key="1">
    <citation type="submission" date="2015-10" db="EMBL/GenBank/DDBJ databases">
        <authorList>
            <person name="Martinez-Garcia P.J."/>
            <person name="Crepeau M.W."/>
            <person name="Puiu D."/>
            <person name="Gonzalez-Ibeas D."/>
            <person name="Whalen J."/>
            <person name="Stevens K."/>
            <person name="Paul R."/>
            <person name="Butterfield T."/>
            <person name="Britton M."/>
            <person name="Reagan R."/>
            <person name="Chakraborty S."/>
            <person name="Walawage S.L."/>
            <person name="Vasquez-Gross H.A."/>
            <person name="Cardeno C."/>
            <person name="Famula R."/>
            <person name="Pratt K."/>
            <person name="Kuruganti S."/>
            <person name="Aradhya M.K."/>
            <person name="Leslie C.A."/>
            <person name="Dandekar A.M."/>
            <person name="Salzberg S.L."/>
            <person name="Wegrzyn J.L."/>
            <person name="Langley C.H."/>
            <person name="Neale D.B."/>
        </authorList>
    </citation>
    <scope>NUCLEOTIDE SEQUENCE</scope>
    <source>
        <tissue evidence="1">Leaves</tissue>
    </source>
</reference>
<accession>A0A833T919</accession>
<sequence>MADGYGGSNITSKEKFGFQKTLVQRKQNIHGSMMLQQGRFLMVTEYGGGGRRSVVVIPEGYEGLGWEKFAMELRRAADMLFADGSKKEIQKKNENINLEVNHKDPSTSIVARRSYAVALKTGHASGVHSEGIDNQIQLVAMHNSFKEMETQLIELKVAIAFLSTKIDLLSTGGNRVVRNKTKIGPNPLNSDKGK</sequence>
<evidence type="ECO:0000313" key="2">
    <source>
        <dbReference type="Proteomes" id="UP000619265"/>
    </source>
</evidence>
<dbReference type="Gramene" id="Jr15_04970_p1">
    <property type="protein sequence ID" value="cds.Jr15_04970_p1"/>
    <property type="gene ID" value="Jr15_04970"/>
</dbReference>
<reference evidence="1" key="2">
    <citation type="submission" date="2020-03" db="EMBL/GenBank/DDBJ databases">
        <title>Walnut 2.0.</title>
        <authorList>
            <person name="Marrano A."/>
            <person name="Britton M."/>
            <person name="Zimin A.V."/>
            <person name="Zaini P.A."/>
            <person name="Workman R."/>
            <person name="Puiu D."/>
            <person name="Bianco L."/>
            <person name="Allen B.J."/>
            <person name="Troggio M."/>
            <person name="Leslie C.A."/>
            <person name="Timp W."/>
            <person name="Dendekar A."/>
            <person name="Salzberg S.L."/>
            <person name="Neale D.B."/>
        </authorList>
    </citation>
    <scope>NUCLEOTIDE SEQUENCE</scope>
    <source>
        <tissue evidence="1">Leaves</tissue>
    </source>
</reference>
<evidence type="ECO:0000313" key="1">
    <source>
        <dbReference type="EMBL" id="KAF5444935.1"/>
    </source>
</evidence>
<comment type="caution">
    <text evidence="1">The sequence shown here is derived from an EMBL/GenBank/DDBJ whole genome shotgun (WGS) entry which is preliminary data.</text>
</comment>
<protein>
    <submittedName>
        <fullName evidence="1">Uncharacterized protein</fullName>
    </submittedName>
</protein>
<gene>
    <name evidence="1" type="ORF">F2P56_034026</name>
</gene>
<dbReference type="Proteomes" id="UP000619265">
    <property type="component" value="Unassembled WGS sequence"/>
</dbReference>
<organism evidence="1 2">
    <name type="scientific">Juglans regia</name>
    <name type="common">English walnut</name>
    <dbReference type="NCBI Taxonomy" id="51240"/>
    <lineage>
        <taxon>Eukaryota</taxon>
        <taxon>Viridiplantae</taxon>
        <taxon>Streptophyta</taxon>
        <taxon>Embryophyta</taxon>
        <taxon>Tracheophyta</taxon>
        <taxon>Spermatophyta</taxon>
        <taxon>Magnoliopsida</taxon>
        <taxon>eudicotyledons</taxon>
        <taxon>Gunneridae</taxon>
        <taxon>Pentapetalae</taxon>
        <taxon>rosids</taxon>
        <taxon>fabids</taxon>
        <taxon>Fagales</taxon>
        <taxon>Juglandaceae</taxon>
        <taxon>Juglans</taxon>
    </lineage>
</organism>
<proteinExistence type="predicted"/>
<name>A0A833T919_JUGRE</name>
<dbReference type="AlphaFoldDB" id="A0A833T919"/>
<dbReference type="EMBL" id="LIHL02000015">
    <property type="protein sequence ID" value="KAF5444935.1"/>
    <property type="molecule type" value="Genomic_DNA"/>
</dbReference>